<dbReference type="GO" id="GO:0008233">
    <property type="term" value="F:peptidase activity"/>
    <property type="evidence" value="ECO:0007669"/>
    <property type="project" value="UniProtKB-KW"/>
</dbReference>
<keyword evidence="1" id="KW-0378">Hydrolase</keyword>
<evidence type="ECO:0000313" key="2">
    <source>
        <dbReference type="Proteomes" id="UP001180453"/>
    </source>
</evidence>
<sequence length="238" mass="25088">MSKLSAQELVDKFAAAVVYVAVELPNGDQSVGSAFHVGDGVFITARHVVDGCRILEVANTFGRQPKIGKLIGGPFFHPDPSVDVAAILIQGLECPIIQLGGHLDDWIVDDQFLLNEVVILGFPPIPFARSPVLVASRAEVSAVVDKYTGGHPHFVISAMARGGFSGGPCLTGDGWALGLVTESLVDSSKAVELGYLAVLTVEPIHICLSHHGIIPSTQDIKFGGDHSSVSTDPSDEPF</sequence>
<comment type="caution">
    <text evidence="1">The sequence shown here is derived from an EMBL/GenBank/DDBJ whole genome shotgun (WGS) entry which is preliminary data.</text>
</comment>
<evidence type="ECO:0000313" key="1">
    <source>
        <dbReference type="EMBL" id="MDR7273134.1"/>
    </source>
</evidence>
<gene>
    <name evidence="1" type="ORF">J2X20_005819</name>
</gene>
<accession>A0ABU1YW80</accession>
<proteinExistence type="predicted"/>
<dbReference type="SUPFAM" id="SSF50494">
    <property type="entry name" value="Trypsin-like serine proteases"/>
    <property type="match status" value="1"/>
</dbReference>
<name>A0ABU1YW80_ROSSA</name>
<dbReference type="GO" id="GO:0006508">
    <property type="term" value="P:proteolysis"/>
    <property type="evidence" value="ECO:0007669"/>
    <property type="project" value="UniProtKB-KW"/>
</dbReference>
<reference evidence="1 2" key="1">
    <citation type="submission" date="2023-07" db="EMBL/GenBank/DDBJ databases">
        <title>Sorghum-associated microbial communities from plants grown in Nebraska, USA.</title>
        <authorList>
            <person name="Schachtman D."/>
        </authorList>
    </citation>
    <scope>NUCLEOTIDE SEQUENCE [LARGE SCALE GENOMIC DNA]</scope>
    <source>
        <strain evidence="1 2">BE314</strain>
    </source>
</reference>
<dbReference type="EMBL" id="JAVDXU010000008">
    <property type="protein sequence ID" value="MDR7273134.1"/>
    <property type="molecule type" value="Genomic_DNA"/>
</dbReference>
<dbReference type="Pfam" id="PF13365">
    <property type="entry name" value="Trypsin_2"/>
    <property type="match status" value="1"/>
</dbReference>
<dbReference type="Gene3D" id="2.40.10.120">
    <property type="match status" value="1"/>
</dbReference>
<dbReference type="RefSeq" id="WP_310273171.1">
    <property type="nucleotide sequence ID" value="NZ_JAVDXU010000008.1"/>
</dbReference>
<organism evidence="1 2">
    <name type="scientific">Roseateles saccharophilus</name>
    <name type="common">Pseudomonas saccharophila</name>
    <dbReference type="NCBI Taxonomy" id="304"/>
    <lineage>
        <taxon>Bacteria</taxon>
        <taxon>Pseudomonadati</taxon>
        <taxon>Pseudomonadota</taxon>
        <taxon>Betaproteobacteria</taxon>
        <taxon>Burkholderiales</taxon>
        <taxon>Sphaerotilaceae</taxon>
        <taxon>Roseateles</taxon>
    </lineage>
</organism>
<keyword evidence="1" id="KW-0645">Protease</keyword>
<protein>
    <submittedName>
        <fullName evidence="1">S1-C subfamily serine protease</fullName>
    </submittedName>
</protein>
<keyword evidence="2" id="KW-1185">Reference proteome</keyword>
<dbReference type="Proteomes" id="UP001180453">
    <property type="component" value="Unassembled WGS sequence"/>
</dbReference>
<dbReference type="InterPro" id="IPR009003">
    <property type="entry name" value="Peptidase_S1_PA"/>
</dbReference>